<dbReference type="Proteomes" id="UP000720189">
    <property type="component" value="Unassembled WGS sequence"/>
</dbReference>
<dbReference type="GeneID" id="70226476"/>
<keyword evidence="12" id="KW-1185">Reference proteome</keyword>
<organism evidence="11 12">
    <name type="scientific">Fusarium redolens</name>
    <dbReference type="NCBI Taxonomy" id="48865"/>
    <lineage>
        <taxon>Eukaryota</taxon>
        <taxon>Fungi</taxon>
        <taxon>Dikarya</taxon>
        <taxon>Ascomycota</taxon>
        <taxon>Pezizomycotina</taxon>
        <taxon>Sordariomycetes</taxon>
        <taxon>Hypocreomycetidae</taxon>
        <taxon>Hypocreales</taxon>
        <taxon>Nectriaceae</taxon>
        <taxon>Fusarium</taxon>
        <taxon>Fusarium redolens species complex</taxon>
    </lineage>
</organism>
<evidence type="ECO:0000256" key="10">
    <source>
        <dbReference type="SAM" id="Phobius"/>
    </source>
</evidence>
<dbReference type="EMBL" id="JAGMUX010000041">
    <property type="protein sequence ID" value="KAH7204888.1"/>
    <property type="molecule type" value="Genomic_DNA"/>
</dbReference>
<evidence type="ECO:0000256" key="1">
    <source>
        <dbReference type="ARBA" id="ARBA00002598"/>
    </source>
</evidence>
<dbReference type="AlphaFoldDB" id="A0A9P9FXL7"/>
<feature type="transmembrane region" description="Helical" evidence="10">
    <location>
        <begin position="334"/>
        <end position="355"/>
    </location>
</feature>
<dbReference type="Pfam" id="PF02537">
    <property type="entry name" value="CRCB"/>
    <property type="match status" value="1"/>
</dbReference>
<dbReference type="PANTHER" id="PTHR28259">
    <property type="entry name" value="FLUORIDE EXPORT PROTEIN 1-RELATED"/>
    <property type="match status" value="1"/>
</dbReference>
<keyword evidence="5 10" id="KW-1133">Transmembrane helix</keyword>
<evidence type="ECO:0000313" key="12">
    <source>
        <dbReference type="Proteomes" id="UP000720189"/>
    </source>
</evidence>
<dbReference type="OrthoDB" id="409792at2759"/>
<keyword evidence="4 10" id="KW-0812">Transmembrane</keyword>
<evidence type="ECO:0000256" key="3">
    <source>
        <dbReference type="ARBA" id="ARBA00022475"/>
    </source>
</evidence>
<keyword evidence="6 10" id="KW-0472">Membrane</keyword>
<feature type="region of interest" description="Disordered" evidence="9">
    <location>
        <begin position="101"/>
        <end position="130"/>
    </location>
</feature>
<feature type="transmembrane region" description="Helical" evidence="10">
    <location>
        <begin position="241"/>
        <end position="262"/>
    </location>
</feature>
<evidence type="ECO:0000256" key="5">
    <source>
        <dbReference type="ARBA" id="ARBA00022989"/>
    </source>
</evidence>
<dbReference type="GO" id="GO:0005886">
    <property type="term" value="C:plasma membrane"/>
    <property type="evidence" value="ECO:0007669"/>
    <property type="project" value="UniProtKB-SubCell"/>
</dbReference>
<comment type="catalytic activity">
    <reaction evidence="8">
        <text>fluoride(in) = fluoride(out)</text>
        <dbReference type="Rhea" id="RHEA:76159"/>
        <dbReference type="ChEBI" id="CHEBI:17051"/>
    </reaction>
    <physiologicalReaction direction="left-to-right" evidence="8">
        <dbReference type="Rhea" id="RHEA:76160"/>
    </physiologicalReaction>
</comment>
<dbReference type="PANTHER" id="PTHR28259:SF1">
    <property type="entry name" value="FLUORIDE EXPORT PROTEIN 1-RELATED"/>
    <property type="match status" value="1"/>
</dbReference>
<evidence type="ECO:0000256" key="4">
    <source>
        <dbReference type="ARBA" id="ARBA00022692"/>
    </source>
</evidence>
<keyword evidence="3" id="KW-1003">Cell membrane</keyword>
<evidence type="ECO:0000256" key="9">
    <source>
        <dbReference type="SAM" id="MobiDB-lite"/>
    </source>
</evidence>
<feature type="transmembrane region" description="Helical" evidence="10">
    <location>
        <begin position="309"/>
        <end position="328"/>
    </location>
</feature>
<gene>
    <name evidence="11" type="ORF">BKA55DRAFT_600413</name>
</gene>
<sequence>METEFKEYNLDKVASIALIANLYSPVNNRNGLEQARIREIKLRDKESHIPKNPDRPLPSKEASHKAFSFTLKLYTHSYLIFFSIIDRMLFRHKWGQSTYNKHIKPSRQKEQDQENIGTVSDNLASASKDKDPTAAKKAHLSIKKTLPLYIGLSVGFYGSFTTFSTFILDSFLALANKLENPSTPTSERNKGFSFYTLAAIVLITVHVSLGGLFLGAHIAILAEPIAPSLSYLFMHKVIDPLAVVLAFAPLGVFTRFYLAIYVNSKLPTFPLGTFAANVLKSLILAVVWDISYLSSMASIREQLLDRVKNGYYAVITTISTLALELSTLQRQHAYRYGTVSFLVSFRLIVIISGSIQ</sequence>
<protein>
    <submittedName>
        <fullName evidence="11">Uncharacterized protein</fullName>
    </submittedName>
</protein>
<evidence type="ECO:0000256" key="7">
    <source>
        <dbReference type="ARBA" id="ARBA00035120"/>
    </source>
</evidence>
<reference evidence="11" key="1">
    <citation type="journal article" date="2021" name="Nat. Commun.">
        <title>Genetic determinants of endophytism in the Arabidopsis root mycobiome.</title>
        <authorList>
            <person name="Mesny F."/>
            <person name="Miyauchi S."/>
            <person name="Thiergart T."/>
            <person name="Pickel B."/>
            <person name="Atanasova L."/>
            <person name="Karlsson M."/>
            <person name="Huettel B."/>
            <person name="Barry K.W."/>
            <person name="Haridas S."/>
            <person name="Chen C."/>
            <person name="Bauer D."/>
            <person name="Andreopoulos W."/>
            <person name="Pangilinan J."/>
            <person name="LaButti K."/>
            <person name="Riley R."/>
            <person name="Lipzen A."/>
            <person name="Clum A."/>
            <person name="Drula E."/>
            <person name="Henrissat B."/>
            <person name="Kohler A."/>
            <person name="Grigoriev I.V."/>
            <person name="Martin F.M."/>
            <person name="Hacquard S."/>
        </authorList>
    </citation>
    <scope>NUCLEOTIDE SEQUENCE</scope>
    <source>
        <strain evidence="11">MPI-CAGE-AT-0023</strain>
    </source>
</reference>
<feature type="transmembrane region" description="Helical" evidence="10">
    <location>
        <begin position="146"/>
        <end position="174"/>
    </location>
</feature>
<dbReference type="RefSeq" id="XP_046040868.1">
    <property type="nucleotide sequence ID" value="XM_046196522.1"/>
</dbReference>
<comment type="subcellular location">
    <subcellularLocation>
        <location evidence="2">Cell membrane</location>
        <topology evidence="2">Multi-pass membrane protein</topology>
    </subcellularLocation>
</comment>
<evidence type="ECO:0000256" key="8">
    <source>
        <dbReference type="ARBA" id="ARBA00035585"/>
    </source>
</evidence>
<dbReference type="GO" id="GO:1903425">
    <property type="term" value="F:fluoride transmembrane transporter activity"/>
    <property type="evidence" value="ECO:0007669"/>
    <property type="project" value="TreeGrafter"/>
</dbReference>
<dbReference type="InterPro" id="IPR003691">
    <property type="entry name" value="FluC"/>
</dbReference>
<name>A0A9P9FXL7_FUSRE</name>
<feature type="transmembrane region" description="Helical" evidence="10">
    <location>
        <begin position="194"/>
        <end position="220"/>
    </location>
</feature>
<accession>A0A9P9FXL7</accession>
<feature type="transmembrane region" description="Helical" evidence="10">
    <location>
        <begin position="268"/>
        <end position="288"/>
    </location>
</feature>
<comment type="caution">
    <text evidence="11">The sequence shown here is derived from an EMBL/GenBank/DDBJ whole genome shotgun (WGS) entry which is preliminary data.</text>
</comment>
<evidence type="ECO:0000256" key="2">
    <source>
        <dbReference type="ARBA" id="ARBA00004651"/>
    </source>
</evidence>
<proteinExistence type="inferred from homology"/>
<evidence type="ECO:0000256" key="6">
    <source>
        <dbReference type="ARBA" id="ARBA00023136"/>
    </source>
</evidence>
<comment type="similarity">
    <text evidence="7">Belongs to the fluoride channel Fluc/FEX (TC 1.A.43) family.</text>
</comment>
<evidence type="ECO:0000313" key="11">
    <source>
        <dbReference type="EMBL" id="KAH7204888.1"/>
    </source>
</evidence>
<comment type="function">
    <text evidence="1">Fluoride channel required for the rapid expulsion of cytoplasmic fluoride.</text>
</comment>
<feature type="compositionally biased region" description="Polar residues" evidence="9">
    <location>
        <begin position="114"/>
        <end position="125"/>
    </location>
</feature>